<comment type="subcellular location">
    <subcellularLocation>
        <location evidence="1">Cell membrane</location>
        <topology evidence="1">Multi-pass membrane protein</topology>
    </subcellularLocation>
</comment>
<evidence type="ECO:0000259" key="8">
    <source>
        <dbReference type="PROSITE" id="PS50850"/>
    </source>
</evidence>
<evidence type="ECO:0000313" key="10">
    <source>
        <dbReference type="Proteomes" id="UP001185737"/>
    </source>
</evidence>
<dbReference type="PANTHER" id="PTHR42718">
    <property type="entry name" value="MAJOR FACILITATOR SUPERFAMILY MULTIDRUG TRANSPORTER MFSC"/>
    <property type="match status" value="1"/>
</dbReference>
<keyword evidence="4 7" id="KW-0812">Transmembrane</keyword>
<dbReference type="InterPro" id="IPR020846">
    <property type="entry name" value="MFS_dom"/>
</dbReference>
<feature type="transmembrane region" description="Helical" evidence="7">
    <location>
        <begin position="69"/>
        <end position="87"/>
    </location>
</feature>
<dbReference type="Gene3D" id="1.20.1250.20">
    <property type="entry name" value="MFS general substrate transporter like domains"/>
    <property type="match status" value="1"/>
</dbReference>
<feature type="transmembrane region" description="Helical" evidence="7">
    <location>
        <begin position="248"/>
        <end position="266"/>
    </location>
</feature>
<organism evidence="9 10">
    <name type="scientific">Rhodococcus jostii</name>
    <dbReference type="NCBI Taxonomy" id="132919"/>
    <lineage>
        <taxon>Bacteria</taxon>
        <taxon>Bacillati</taxon>
        <taxon>Actinomycetota</taxon>
        <taxon>Actinomycetes</taxon>
        <taxon>Mycobacteriales</taxon>
        <taxon>Nocardiaceae</taxon>
        <taxon>Rhodococcus</taxon>
    </lineage>
</organism>
<dbReference type="SUPFAM" id="SSF103473">
    <property type="entry name" value="MFS general substrate transporter"/>
    <property type="match status" value="1"/>
</dbReference>
<dbReference type="Gene3D" id="1.20.1720.10">
    <property type="entry name" value="Multidrug resistance protein D"/>
    <property type="match status" value="1"/>
</dbReference>
<feature type="transmembrane region" description="Helical" evidence="7">
    <location>
        <begin position="156"/>
        <end position="179"/>
    </location>
</feature>
<keyword evidence="5 7" id="KW-1133">Transmembrane helix</keyword>
<keyword evidence="2" id="KW-0813">Transport</keyword>
<feature type="transmembrane region" description="Helical" evidence="7">
    <location>
        <begin position="99"/>
        <end position="118"/>
    </location>
</feature>
<evidence type="ECO:0000256" key="2">
    <source>
        <dbReference type="ARBA" id="ARBA00022448"/>
    </source>
</evidence>
<feature type="transmembrane region" description="Helical" evidence="7">
    <location>
        <begin position="451"/>
        <end position="479"/>
    </location>
</feature>
<evidence type="ECO:0000256" key="7">
    <source>
        <dbReference type="SAM" id="Phobius"/>
    </source>
</evidence>
<feature type="transmembrane region" description="Helical" evidence="7">
    <location>
        <begin position="32"/>
        <end position="57"/>
    </location>
</feature>
<name>A0ABU4CR02_RHOJO</name>
<feature type="transmembrane region" description="Helical" evidence="7">
    <location>
        <begin position="359"/>
        <end position="376"/>
    </location>
</feature>
<dbReference type="InterPro" id="IPR036259">
    <property type="entry name" value="MFS_trans_sf"/>
</dbReference>
<dbReference type="Proteomes" id="UP001185737">
    <property type="component" value="Unassembled WGS sequence"/>
</dbReference>
<evidence type="ECO:0000256" key="3">
    <source>
        <dbReference type="ARBA" id="ARBA00022475"/>
    </source>
</evidence>
<keyword evidence="10" id="KW-1185">Reference proteome</keyword>
<evidence type="ECO:0000256" key="1">
    <source>
        <dbReference type="ARBA" id="ARBA00004651"/>
    </source>
</evidence>
<proteinExistence type="predicted"/>
<dbReference type="RefSeq" id="WP_317571237.1">
    <property type="nucleotide sequence ID" value="NZ_JAWLKA010000031.1"/>
</dbReference>
<feature type="transmembrane region" description="Helical" evidence="7">
    <location>
        <begin position="425"/>
        <end position="445"/>
    </location>
</feature>
<gene>
    <name evidence="9" type="ORF">R3Q59_36435</name>
</gene>
<keyword evidence="3" id="KW-1003">Cell membrane</keyword>
<accession>A0ABU4CR02</accession>
<reference evidence="9 10" key="1">
    <citation type="submission" date="2023-10" db="EMBL/GenBank/DDBJ databases">
        <title>Development of a sustainable strategy for remediation of hydrocarbon-contaminated territories based on the waste exchange concept.</title>
        <authorList>
            <person name="Krivoruchko A."/>
        </authorList>
    </citation>
    <scope>NUCLEOTIDE SEQUENCE [LARGE SCALE GENOMIC DNA]</scope>
    <source>
        <strain evidence="9 10">IEGM 60</strain>
    </source>
</reference>
<evidence type="ECO:0000256" key="5">
    <source>
        <dbReference type="ARBA" id="ARBA00022989"/>
    </source>
</evidence>
<evidence type="ECO:0000256" key="4">
    <source>
        <dbReference type="ARBA" id="ARBA00022692"/>
    </source>
</evidence>
<dbReference type="Pfam" id="PF07690">
    <property type="entry name" value="MFS_1"/>
    <property type="match status" value="1"/>
</dbReference>
<evidence type="ECO:0000256" key="6">
    <source>
        <dbReference type="ARBA" id="ARBA00023136"/>
    </source>
</evidence>
<dbReference type="EMBL" id="JAWLKA010000031">
    <property type="protein sequence ID" value="MDV6285975.1"/>
    <property type="molecule type" value="Genomic_DNA"/>
</dbReference>
<feature type="transmembrane region" description="Helical" evidence="7">
    <location>
        <begin position="185"/>
        <end position="205"/>
    </location>
</feature>
<comment type="caution">
    <text evidence="9">The sequence shown here is derived from an EMBL/GenBank/DDBJ whole genome shotgun (WGS) entry which is preliminary data.</text>
</comment>
<evidence type="ECO:0000313" key="9">
    <source>
        <dbReference type="EMBL" id="MDV6285975.1"/>
    </source>
</evidence>
<feature type="transmembrane region" description="Helical" evidence="7">
    <location>
        <begin position="382"/>
        <end position="405"/>
    </location>
</feature>
<dbReference type="PANTHER" id="PTHR42718:SF46">
    <property type="entry name" value="BLR6921 PROTEIN"/>
    <property type="match status" value="1"/>
</dbReference>
<keyword evidence="6 7" id="KW-0472">Membrane</keyword>
<feature type="transmembrane region" description="Helical" evidence="7">
    <location>
        <begin position="287"/>
        <end position="309"/>
    </location>
</feature>
<dbReference type="PROSITE" id="PS50850">
    <property type="entry name" value="MFS"/>
    <property type="match status" value="1"/>
</dbReference>
<feature type="transmembrane region" description="Helical" evidence="7">
    <location>
        <begin position="124"/>
        <end position="144"/>
    </location>
</feature>
<protein>
    <submittedName>
        <fullName evidence="9">MFS transporter</fullName>
    </submittedName>
</protein>
<feature type="domain" description="Major facilitator superfamily (MFS) profile" evidence="8">
    <location>
        <begin position="35"/>
        <end position="484"/>
    </location>
</feature>
<dbReference type="InterPro" id="IPR011701">
    <property type="entry name" value="MFS"/>
</dbReference>
<feature type="transmembrane region" description="Helical" evidence="7">
    <location>
        <begin position="329"/>
        <end position="347"/>
    </location>
</feature>
<feature type="transmembrane region" description="Helical" evidence="7">
    <location>
        <begin position="217"/>
        <end position="236"/>
    </location>
</feature>
<sequence length="499" mass="51791">MYNSTDTNTATHITGDIARPPAIGPKRSTARWVGILAILLLLTEQAALAFGLFAPALPAIAERFRTTHVVWVMTALVLSAAVSSPILGKLADIYGKKRILVITAGIASLGAMVSAVAPTFPILIAGRFLAGVGFAFTALGYSLIRDIFPSRLQPLSISLANTGVGIVTVVAPLTSGLLIDRIGVGAVFWFSFALCAVGGILALLFVPETPIRATASVDWLGALLLTLGLFTLMLGLSRGGIWQWTDHRTVACFATAIVSLTGWVVWERRCVEPLLSLDTIANRKVGLALLSGGIAYGATTLISSMLPMFLHTPPDKVSYGFGLSVTEMAWWMLPGGTLIVLGGIFVGLTANSIGFRRHLILGATLIGVGALVLASLPRTAAVVIVAYAIIGFGSMIYAAIPNLILSGLPADERGVGANFTGMAQALSGGLLSTIGFAVLGAHVLPVGEHGVLYSASGFTIAFLVAAGSALLGAALAVAIPKHERELDDLSTLNSLESGK</sequence>